<dbReference type="EMBL" id="OX459125">
    <property type="protein sequence ID" value="CAI9115368.1"/>
    <property type="molecule type" value="Genomic_DNA"/>
</dbReference>
<dbReference type="Pfam" id="PF07714">
    <property type="entry name" value="PK_Tyr_Ser-Thr"/>
    <property type="match status" value="1"/>
</dbReference>
<dbReference type="Proteomes" id="UP001161247">
    <property type="component" value="Chromosome 8"/>
</dbReference>
<feature type="domain" description="Protein kinase" evidence="3">
    <location>
        <begin position="1"/>
        <end position="299"/>
    </location>
</feature>
<proteinExistence type="predicted"/>
<organism evidence="4 5">
    <name type="scientific">Oldenlandia corymbosa var. corymbosa</name>
    <dbReference type="NCBI Taxonomy" id="529605"/>
    <lineage>
        <taxon>Eukaryota</taxon>
        <taxon>Viridiplantae</taxon>
        <taxon>Streptophyta</taxon>
        <taxon>Embryophyta</taxon>
        <taxon>Tracheophyta</taxon>
        <taxon>Spermatophyta</taxon>
        <taxon>Magnoliopsida</taxon>
        <taxon>eudicotyledons</taxon>
        <taxon>Gunneridae</taxon>
        <taxon>Pentapetalae</taxon>
        <taxon>asterids</taxon>
        <taxon>lamiids</taxon>
        <taxon>Gentianales</taxon>
        <taxon>Rubiaceae</taxon>
        <taxon>Rubioideae</taxon>
        <taxon>Spermacoceae</taxon>
        <taxon>Hedyotis-Oldenlandia complex</taxon>
        <taxon>Oldenlandia</taxon>
    </lineage>
</organism>
<dbReference type="GO" id="GO:0005886">
    <property type="term" value="C:plasma membrane"/>
    <property type="evidence" value="ECO:0007669"/>
    <property type="project" value="TreeGrafter"/>
</dbReference>
<reference evidence="4" key="1">
    <citation type="submission" date="2023-03" db="EMBL/GenBank/DDBJ databases">
        <authorList>
            <person name="Julca I."/>
        </authorList>
    </citation>
    <scope>NUCLEOTIDE SEQUENCE</scope>
</reference>
<evidence type="ECO:0000259" key="3">
    <source>
        <dbReference type="PROSITE" id="PS50011"/>
    </source>
</evidence>
<dbReference type="SUPFAM" id="SSF56112">
    <property type="entry name" value="Protein kinase-like (PK-like)"/>
    <property type="match status" value="1"/>
</dbReference>
<keyword evidence="2" id="KW-0067">ATP-binding</keyword>
<sequence length="312" mass="35751">MASPGKVHATGVVELEKQDPEIFTNNFSSENFICQAQYCNLYHGKIPGGWKGLEGGDVTVKYELEFLQSPKATSSRYLLRLIALSRDDKSEFLGVVYDLRLSNTLRHFVDKVEFKWLERIKVAVGIARLLRYLIHEEPRYLVRDLSAAHIMLDKDWNPFLINYFKLDGVAMDSMQPEAHSDRMSFGSWGYIDIYYVNSGLCREYSDVFAFGVILCELLFKCKVEEHPGDGWVYIYNEAQELYPLNTMLGVSFVDKSLKKDPHFKAPDGPKISRLARLCVDLDPKIRPNMEQVVKSLENLQVVIDNVGTFTDI</sequence>
<evidence type="ECO:0000313" key="5">
    <source>
        <dbReference type="Proteomes" id="UP001161247"/>
    </source>
</evidence>
<evidence type="ECO:0000313" key="4">
    <source>
        <dbReference type="EMBL" id="CAI9115368.1"/>
    </source>
</evidence>
<gene>
    <name evidence="4" type="ORF">OLC1_LOCUS21910</name>
</gene>
<dbReference type="InterPro" id="IPR000719">
    <property type="entry name" value="Prot_kinase_dom"/>
</dbReference>
<dbReference type="AlphaFoldDB" id="A0AAV1E7C0"/>
<dbReference type="InterPro" id="IPR011009">
    <property type="entry name" value="Kinase-like_dom_sf"/>
</dbReference>
<dbReference type="PANTHER" id="PTHR27001">
    <property type="entry name" value="OS01G0253100 PROTEIN"/>
    <property type="match status" value="1"/>
</dbReference>
<keyword evidence="5" id="KW-1185">Reference proteome</keyword>
<evidence type="ECO:0000256" key="1">
    <source>
        <dbReference type="ARBA" id="ARBA00022741"/>
    </source>
</evidence>
<protein>
    <submittedName>
        <fullName evidence="4">OLC1v1016257C1</fullName>
    </submittedName>
</protein>
<dbReference type="GO" id="GO:0004672">
    <property type="term" value="F:protein kinase activity"/>
    <property type="evidence" value="ECO:0007669"/>
    <property type="project" value="InterPro"/>
</dbReference>
<evidence type="ECO:0000256" key="2">
    <source>
        <dbReference type="ARBA" id="ARBA00022840"/>
    </source>
</evidence>
<name>A0AAV1E7C0_OLDCO</name>
<dbReference type="GO" id="GO:0005524">
    <property type="term" value="F:ATP binding"/>
    <property type="evidence" value="ECO:0007669"/>
    <property type="project" value="UniProtKB-KW"/>
</dbReference>
<accession>A0AAV1E7C0</accession>
<dbReference type="PANTHER" id="PTHR27001:SF118">
    <property type="entry name" value="OS01G0253100 PROTEIN"/>
    <property type="match status" value="1"/>
</dbReference>
<dbReference type="InterPro" id="IPR001245">
    <property type="entry name" value="Ser-Thr/Tyr_kinase_cat_dom"/>
</dbReference>
<keyword evidence="1" id="KW-0547">Nucleotide-binding</keyword>
<dbReference type="Gene3D" id="1.10.510.10">
    <property type="entry name" value="Transferase(Phosphotransferase) domain 1"/>
    <property type="match status" value="1"/>
</dbReference>
<dbReference type="PROSITE" id="PS50011">
    <property type="entry name" value="PROTEIN_KINASE_DOM"/>
    <property type="match status" value="1"/>
</dbReference>